<dbReference type="AlphaFoldDB" id="A0A099YD83"/>
<gene>
    <name evidence="2" type="ORF">LMUP508_02059</name>
    <name evidence="1" type="ORF">LX03_01720</name>
</gene>
<accession>A0A099YD83</accession>
<dbReference type="Proteomes" id="UP000365705">
    <property type="component" value="Unassembled WGS sequence"/>
</dbReference>
<sequence length="436" mass="48406">MSKNQYLPIAIKTANWLDQHVVKTEHGITWDISKSFKGPWRYYDEASMYAGASGIVKFYLELAQISGNQRYLDTAVAAGHELAARALVNDPQLDKAFSRYAFTTGLSGVAQALDWINQEHHESVFDDAITKILNGIVTDQKQDGSWSGQIGIVADGGTALLLGRLGSKYLIDGWQDALIKFGDYILAHKQVDEHGQSFYVGLDLKFVGGPIGKFNTGFPLGPSGVAFTLLKLAELTGENRFIDGTKGIREFYEYYNHGKGLLLPHYHPDTEHICYVGYCGGPVGTARYFYELAKQTDDAHAVDDFEAAIAGLERIQAPQKRSAGYWETDNYCCGTAGILQLFTGAYLVTNNQDYLKSAQQTATILVERATQDEQFAYWKQAFERKNPQNVTAALGFYDGAAGIASYLLQLGEVENDQLSTHRFIDDPYPAVWQQNH</sequence>
<dbReference type="GO" id="GO:0005975">
    <property type="term" value="P:carbohydrate metabolic process"/>
    <property type="evidence" value="ECO:0007669"/>
    <property type="project" value="InterPro"/>
</dbReference>
<dbReference type="PRINTS" id="PR01950">
    <property type="entry name" value="LANCSUPER"/>
</dbReference>
<dbReference type="InterPro" id="IPR012341">
    <property type="entry name" value="6hp_glycosidase-like_sf"/>
</dbReference>
<name>A0A099YD83_LIMMU</name>
<evidence type="ECO:0000313" key="4">
    <source>
        <dbReference type="Proteomes" id="UP000365705"/>
    </source>
</evidence>
<dbReference type="GO" id="GO:0031179">
    <property type="term" value="P:peptide modification"/>
    <property type="evidence" value="ECO:0007669"/>
    <property type="project" value="InterPro"/>
</dbReference>
<reference evidence="2 4" key="2">
    <citation type="submission" date="2019-06" db="EMBL/GenBank/DDBJ databases">
        <authorList>
            <person name="Rodrigo-Torres L."/>
            <person name="Arahal R. D."/>
            <person name="Lucena T."/>
        </authorList>
    </citation>
    <scope>NUCLEOTIDE SEQUENCE [LARGE SCALE GENOMIC DNA]</scope>
    <source>
        <strain evidence="2 4">INIA P508</strain>
    </source>
</reference>
<dbReference type="InterPro" id="IPR007822">
    <property type="entry name" value="LANC-like"/>
</dbReference>
<dbReference type="SUPFAM" id="SSF158745">
    <property type="entry name" value="LanC-like"/>
    <property type="match status" value="1"/>
</dbReference>
<protein>
    <recommendedName>
        <fullName evidence="5">Lanthionine synthetase C-like protein</fullName>
    </recommendedName>
</protein>
<reference evidence="1 3" key="1">
    <citation type="submission" date="2014-09" db="EMBL/GenBank/DDBJ databases">
        <title>Lactobacillus mucosae CRL573 Genome Sequencing.</title>
        <authorList>
            <person name="Bleckwedel J."/>
            <person name="Teran L.C."/>
            <person name="Bonacina J."/>
            <person name="Saavedra L."/>
            <person name="Mozzi F.B."/>
            <person name="Raya R.R."/>
        </authorList>
    </citation>
    <scope>NUCLEOTIDE SEQUENCE [LARGE SCALE GENOMIC DNA]</scope>
    <source>
        <strain evidence="1 3">CRL573</strain>
    </source>
</reference>
<dbReference type="CDD" id="cd04434">
    <property type="entry name" value="LanC_like"/>
    <property type="match status" value="1"/>
</dbReference>
<dbReference type="Pfam" id="PF05147">
    <property type="entry name" value="LANC_like"/>
    <property type="match status" value="1"/>
</dbReference>
<dbReference type="Proteomes" id="UP000030001">
    <property type="component" value="Unassembled WGS sequence"/>
</dbReference>
<evidence type="ECO:0000313" key="2">
    <source>
        <dbReference type="EMBL" id="VTZ93838.1"/>
    </source>
</evidence>
<proteinExistence type="predicted"/>
<dbReference type="EMBL" id="JROC01000023">
    <property type="protein sequence ID" value="KGL67381.1"/>
    <property type="molecule type" value="Genomic_DNA"/>
</dbReference>
<evidence type="ECO:0000313" key="1">
    <source>
        <dbReference type="EMBL" id="KGL67381.1"/>
    </source>
</evidence>
<dbReference type="SMART" id="SM01260">
    <property type="entry name" value="LANC_like"/>
    <property type="match status" value="1"/>
</dbReference>
<evidence type="ECO:0008006" key="5">
    <source>
        <dbReference type="Google" id="ProtNLM"/>
    </source>
</evidence>
<dbReference type="RefSeq" id="WP_034539244.1">
    <property type="nucleotide sequence ID" value="NZ_CABFNH010000034.1"/>
</dbReference>
<dbReference type="EMBL" id="CABFNH010000034">
    <property type="protein sequence ID" value="VTZ93838.1"/>
    <property type="molecule type" value="Genomic_DNA"/>
</dbReference>
<organism evidence="1 3">
    <name type="scientific">Limosilactobacillus mucosae</name>
    <name type="common">Lactobacillus mucosae</name>
    <dbReference type="NCBI Taxonomy" id="97478"/>
    <lineage>
        <taxon>Bacteria</taxon>
        <taxon>Bacillati</taxon>
        <taxon>Bacillota</taxon>
        <taxon>Bacilli</taxon>
        <taxon>Lactobacillales</taxon>
        <taxon>Lactobacillaceae</taxon>
        <taxon>Limosilactobacillus</taxon>
    </lineage>
</organism>
<evidence type="ECO:0000313" key="3">
    <source>
        <dbReference type="Proteomes" id="UP000030001"/>
    </source>
</evidence>
<dbReference type="Gene3D" id="1.50.10.10">
    <property type="match status" value="1"/>
</dbReference>